<dbReference type="GO" id="GO:0006777">
    <property type="term" value="P:Mo-molybdopterin cofactor biosynthetic process"/>
    <property type="evidence" value="ECO:0007669"/>
    <property type="project" value="InterPro"/>
</dbReference>
<dbReference type="GO" id="GO:0046872">
    <property type="term" value="F:metal ion binding"/>
    <property type="evidence" value="ECO:0007669"/>
    <property type="project" value="UniProtKB-KW"/>
</dbReference>
<keyword evidence="3" id="KW-0408">Iron</keyword>
<comment type="caution">
    <text evidence="6">The sequence shown here is derived from an EMBL/GenBank/DDBJ whole genome shotgun (WGS) entry which is preliminary data.</text>
</comment>
<dbReference type="Gene3D" id="3.40.50.300">
    <property type="entry name" value="P-loop containing nucleotide triphosphate hydrolases"/>
    <property type="match status" value="1"/>
</dbReference>
<dbReference type="InterPro" id="IPR027417">
    <property type="entry name" value="P-loop_NTPase"/>
</dbReference>
<evidence type="ECO:0000313" key="6">
    <source>
        <dbReference type="EMBL" id="RZN67757.1"/>
    </source>
</evidence>
<dbReference type="InterPro" id="IPR052539">
    <property type="entry name" value="MGD_biosynthesis_adapter"/>
</dbReference>
<dbReference type="Pfam" id="PF03205">
    <property type="entry name" value="MobB"/>
    <property type="match status" value="1"/>
</dbReference>
<protein>
    <submittedName>
        <fullName evidence="6">Molybdopterin-guanine dinucleotide biosynthesis protein B</fullName>
    </submittedName>
</protein>
<accession>A0A520KVE9</accession>
<dbReference type="PROSITE" id="PS51656">
    <property type="entry name" value="4FE4S"/>
    <property type="match status" value="1"/>
</dbReference>
<dbReference type="SUPFAM" id="SSF52540">
    <property type="entry name" value="P-loop containing nucleoside triphosphate hydrolases"/>
    <property type="match status" value="1"/>
</dbReference>
<dbReference type="GO" id="GO:0051539">
    <property type="term" value="F:4 iron, 4 sulfur cluster binding"/>
    <property type="evidence" value="ECO:0007669"/>
    <property type="project" value="UniProtKB-KW"/>
</dbReference>
<dbReference type="AlphaFoldDB" id="A0A520KVE9"/>
<dbReference type="PANTHER" id="PTHR40072">
    <property type="entry name" value="MOLYBDOPTERIN-GUANINE DINUCLEOTIDE BIOSYNTHESIS ADAPTER PROTEIN-RELATED"/>
    <property type="match status" value="1"/>
</dbReference>
<organism evidence="6 7">
    <name type="scientific">Candidatus Methanolliviera hydrocarbonicum</name>
    <dbReference type="NCBI Taxonomy" id="2491085"/>
    <lineage>
        <taxon>Archaea</taxon>
        <taxon>Methanobacteriati</taxon>
        <taxon>Methanobacteriota</taxon>
        <taxon>Candidatus Methanoliparia</taxon>
        <taxon>Candidatus Methanoliparales</taxon>
        <taxon>Candidatus Methanollivieraceae</taxon>
        <taxon>Candidatus Methanolliviera</taxon>
    </lineage>
</organism>
<evidence type="ECO:0000256" key="1">
    <source>
        <dbReference type="ARBA" id="ARBA00022485"/>
    </source>
</evidence>
<evidence type="ECO:0000259" key="5">
    <source>
        <dbReference type="PROSITE" id="PS51656"/>
    </source>
</evidence>
<dbReference type="EMBL" id="RXIL01000130">
    <property type="protein sequence ID" value="RZN67757.1"/>
    <property type="molecule type" value="Genomic_DNA"/>
</dbReference>
<name>A0A520KVE9_9EURY</name>
<dbReference type="GO" id="GO:0005525">
    <property type="term" value="F:GTP binding"/>
    <property type="evidence" value="ECO:0007669"/>
    <property type="project" value="InterPro"/>
</dbReference>
<evidence type="ECO:0000256" key="4">
    <source>
        <dbReference type="ARBA" id="ARBA00023014"/>
    </source>
</evidence>
<dbReference type="Proteomes" id="UP000320766">
    <property type="component" value="Unassembled WGS sequence"/>
</dbReference>
<dbReference type="InterPro" id="IPR007202">
    <property type="entry name" value="4Fe-4S_dom"/>
</dbReference>
<dbReference type="Pfam" id="PF04060">
    <property type="entry name" value="FeS"/>
    <property type="match status" value="1"/>
</dbReference>
<keyword evidence="1" id="KW-0004">4Fe-4S</keyword>
<dbReference type="PANTHER" id="PTHR40072:SF1">
    <property type="entry name" value="MOLYBDOPTERIN-GUANINE DINUCLEOTIDE BIOSYNTHESIS ADAPTER PROTEIN"/>
    <property type="match status" value="1"/>
</dbReference>
<reference evidence="6 7" key="1">
    <citation type="journal article" date="2019" name="Nat. Microbiol.">
        <title>Wide diversity of methane and short-chain alkane metabolisms in uncultured archaea.</title>
        <authorList>
            <person name="Borrel G."/>
            <person name="Adam P.S."/>
            <person name="McKay L.J."/>
            <person name="Chen L.X."/>
            <person name="Sierra-Garcia I.N."/>
            <person name="Sieber C.M."/>
            <person name="Letourneur Q."/>
            <person name="Ghozlane A."/>
            <person name="Andersen G.L."/>
            <person name="Li W.J."/>
            <person name="Hallam S.J."/>
            <person name="Muyzer G."/>
            <person name="de Oliveira V.M."/>
            <person name="Inskeep W.P."/>
            <person name="Banfield J.F."/>
            <person name="Gribaldo S."/>
        </authorList>
    </citation>
    <scope>NUCLEOTIDE SEQUENCE [LARGE SCALE GENOMIC DNA]</scope>
    <source>
        <strain evidence="6">NM1b</strain>
    </source>
</reference>
<evidence type="ECO:0000313" key="7">
    <source>
        <dbReference type="Proteomes" id="UP000320766"/>
    </source>
</evidence>
<proteinExistence type="predicted"/>
<evidence type="ECO:0000256" key="3">
    <source>
        <dbReference type="ARBA" id="ARBA00023004"/>
    </source>
</evidence>
<keyword evidence="4" id="KW-0411">Iron-sulfur</keyword>
<keyword evidence="2" id="KW-0479">Metal-binding</keyword>
<feature type="domain" description="4Fe-4S" evidence="5">
    <location>
        <begin position="135"/>
        <end position="197"/>
    </location>
</feature>
<sequence length="233" mass="26210">MAIIGFVGESKSGKTSLIVEITKALSKRGYEVATIKHIADPDFTTIDTKGTDTYRHTNAGASLVVGASSDETAFILKDRLDFSNITNMIEEIVHPDIILVEGFKNEGNQKVALDKTDTKNVILEYDGDERKILDYIVREIEIERIYKRLPKLDCSKCGFDCKKMAKRIYEGEATFEDCVNRSEIKLNIKINGEALPLGKFVKKITRNTILGLISPLKDVERVETLEITYEGER</sequence>
<evidence type="ECO:0000256" key="2">
    <source>
        <dbReference type="ARBA" id="ARBA00022723"/>
    </source>
</evidence>
<dbReference type="InterPro" id="IPR004435">
    <property type="entry name" value="MobB_dom"/>
</dbReference>
<dbReference type="NCBIfam" id="TIGR00176">
    <property type="entry name" value="mobB"/>
    <property type="match status" value="1"/>
</dbReference>
<gene>
    <name evidence="6" type="primary">mobB</name>
    <name evidence="6" type="ORF">EF807_07160</name>
</gene>